<evidence type="ECO:0000313" key="3">
    <source>
        <dbReference type="EMBL" id="GIU51886.1"/>
    </source>
</evidence>
<evidence type="ECO:0008006" key="5">
    <source>
        <dbReference type="Google" id="ProtNLM"/>
    </source>
</evidence>
<feature type="region of interest" description="Disordered" evidence="1">
    <location>
        <begin position="23"/>
        <end position="50"/>
    </location>
</feature>
<accession>A0ABQ4PR29</accession>
<dbReference type="EMBL" id="BPEY01000137">
    <property type="protein sequence ID" value="GIU51886.1"/>
    <property type="molecule type" value="Genomic_DNA"/>
</dbReference>
<dbReference type="PROSITE" id="PS51257">
    <property type="entry name" value="PROKAR_LIPOPROTEIN"/>
    <property type="match status" value="1"/>
</dbReference>
<reference evidence="3" key="1">
    <citation type="submission" date="2021-05" db="EMBL/GenBank/DDBJ databases">
        <title>Molecular characterization for Shewanella algae harboring chromosomal blaOXA-55-like strains isolated from clinical and environment sample.</title>
        <authorList>
            <person name="Ohama Y."/>
            <person name="Aoki K."/>
            <person name="Harada S."/>
            <person name="Moriya K."/>
            <person name="Ishii Y."/>
            <person name="Tateda K."/>
        </authorList>
    </citation>
    <scope>NUCLEOTIDE SEQUENCE</scope>
    <source>
        <strain evidence="3">JCM 11563</strain>
    </source>
</reference>
<evidence type="ECO:0000256" key="1">
    <source>
        <dbReference type="SAM" id="MobiDB-lite"/>
    </source>
</evidence>
<feature type="chain" id="PRO_5046732236" description="DUF4434 domain-containing protein" evidence="2">
    <location>
        <begin position="20"/>
        <end position="457"/>
    </location>
</feature>
<dbReference type="Proteomes" id="UP000887104">
    <property type="component" value="Unassembled WGS sequence"/>
</dbReference>
<dbReference type="RefSeq" id="WP_220783264.1">
    <property type="nucleotide sequence ID" value="NZ_BPEY01000137.1"/>
</dbReference>
<gene>
    <name evidence="3" type="ORF">TUM4438_43030</name>
</gene>
<organism evidence="3 4">
    <name type="scientific">Shewanella sairae</name>
    <dbReference type="NCBI Taxonomy" id="190310"/>
    <lineage>
        <taxon>Bacteria</taxon>
        <taxon>Pseudomonadati</taxon>
        <taxon>Pseudomonadota</taxon>
        <taxon>Gammaproteobacteria</taxon>
        <taxon>Alteromonadales</taxon>
        <taxon>Shewanellaceae</taxon>
        <taxon>Shewanella</taxon>
    </lineage>
</organism>
<keyword evidence="4" id="KW-1185">Reference proteome</keyword>
<evidence type="ECO:0000313" key="4">
    <source>
        <dbReference type="Proteomes" id="UP000887104"/>
    </source>
</evidence>
<feature type="compositionally biased region" description="Pro residues" evidence="1">
    <location>
        <begin position="33"/>
        <end position="42"/>
    </location>
</feature>
<dbReference type="Gene3D" id="3.20.20.80">
    <property type="entry name" value="Glycosidases"/>
    <property type="match status" value="1"/>
</dbReference>
<sequence length="457" mass="51181">MFKKTKSYSLIALLTLVTACGGGSDSSPSSDTPTPPTTPPPTAATCSNPHNAEYPAEFLGQFELPTPNNQLSSHIVRGISFKDYSPVLLWGALGQGNQGDCSQDEYVKLMYLEALQAMKATGAQRTWLYNYGRWNTENELWVVDQSEYHIPQKYVDYVVEQAAILDIDIYYAWQFTTNNTDFDSLVELGEAVTMEKLKQILDAHHHNMVTQAKHAQEIGMKGIAADWNAMNIVLSTDELKDYYIERFAEIIDDIRANFDGEIVWGQIGYVFNDERIFSRVDSLLINAMNAGGSTQFTAEENANLTPELVKSKTLESFINMKSQIYCSDSFQPCWHGKSDIELPITLNIQVQSRDDFFLSGWKEDGFCTSETLDDGTIDSCIQNSFVTDFSVQAIGIEGIMQAIADQDSFEISSVDIHTGYWLSETLIPSKEGFPNISQSIRGKPAEAILKYWYTGND</sequence>
<comment type="caution">
    <text evidence="3">The sequence shown here is derived from an EMBL/GenBank/DDBJ whole genome shotgun (WGS) entry which is preliminary data.</text>
</comment>
<feature type="signal peptide" evidence="2">
    <location>
        <begin position="1"/>
        <end position="19"/>
    </location>
</feature>
<evidence type="ECO:0000256" key="2">
    <source>
        <dbReference type="SAM" id="SignalP"/>
    </source>
</evidence>
<protein>
    <recommendedName>
        <fullName evidence="5">DUF4434 domain-containing protein</fullName>
    </recommendedName>
</protein>
<name>A0ABQ4PR29_9GAMM</name>
<keyword evidence="2" id="KW-0732">Signal</keyword>
<proteinExistence type="predicted"/>